<dbReference type="InterPro" id="IPR000225">
    <property type="entry name" value="Armadillo"/>
</dbReference>
<protein>
    <submittedName>
        <fullName evidence="5">Importin subunit alpha-3-like</fullName>
    </submittedName>
</protein>
<keyword evidence="3" id="KW-0653">Protein transport</keyword>
<dbReference type="SUPFAM" id="SSF48371">
    <property type="entry name" value="ARM repeat"/>
    <property type="match status" value="1"/>
</dbReference>
<evidence type="ECO:0000256" key="2">
    <source>
        <dbReference type="ARBA" id="ARBA00022448"/>
    </source>
</evidence>
<evidence type="ECO:0000256" key="1">
    <source>
        <dbReference type="ARBA" id="ARBA00010394"/>
    </source>
</evidence>
<proteinExistence type="inferred from homology"/>
<accession>A0AAJ7P9V2</accession>
<organism evidence="4 5">
    <name type="scientific">Galendromus occidentalis</name>
    <name type="common">western predatory mite</name>
    <dbReference type="NCBI Taxonomy" id="34638"/>
    <lineage>
        <taxon>Eukaryota</taxon>
        <taxon>Metazoa</taxon>
        <taxon>Ecdysozoa</taxon>
        <taxon>Arthropoda</taxon>
        <taxon>Chelicerata</taxon>
        <taxon>Arachnida</taxon>
        <taxon>Acari</taxon>
        <taxon>Parasitiformes</taxon>
        <taxon>Mesostigmata</taxon>
        <taxon>Gamasina</taxon>
        <taxon>Phytoseioidea</taxon>
        <taxon>Phytoseiidae</taxon>
        <taxon>Typhlodrominae</taxon>
        <taxon>Galendromus</taxon>
    </lineage>
</organism>
<dbReference type="PANTHER" id="PTHR23316">
    <property type="entry name" value="IMPORTIN ALPHA"/>
    <property type="match status" value="1"/>
</dbReference>
<reference evidence="5" key="1">
    <citation type="submission" date="2025-08" db="UniProtKB">
        <authorList>
            <consortium name="RefSeq"/>
        </authorList>
    </citation>
    <scope>IDENTIFICATION</scope>
</reference>
<dbReference type="Gene3D" id="1.25.10.10">
    <property type="entry name" value="Leucine-rich Repeat Variant"/>
    <property type="match status" value="1"/>
</dbReference>
<dbReference type="RefSeq" id="XP_018495352.1">
    <property type="nucleotide sequence ID" value="XM_018639836.1"/>
</dbReference>
<name>A0AAJ7P9V2_9ACAR</name>
<dbReference type="InterPro" id="IPR011989">
    <property type="entry name" value="ARM-like"/>
</dbReference>
<evidence type="ECO:0000313" key="5">
    <source>
        <dbReference type="RefSeq" id="XP_018495352.1"/>
    </source>
</evidence>
<dbReference type="GeneID" id="100903750"/>
<dbReference type="Proteomes" id="UP000694867">
    <property type="component" value="Unplaced"/>
</dbReference>
<sequence>MHSSDSRKEKEKDNRITKRYIFRRRLCTQNDTNITEEKILELLELLRTGIESGNSKEISEALHQIRGGLACAEHVDTAVSGNIMSLMDFCLEQDELSIKYSAIWILTNIACGDSDYVAMVAARLEKILPILRKDVVDEEVLAQGLWLLANVAGDSPDHRDSVVHHFSFDLLGDFVSQNSSAQVLENAVWLLSNIARQGPRADQQMCQKILDILNKVLDFERCDCKVISEACRALLNVLHNLAEPKTLELATKSRILSRMARHPNLRHCNRSCFGDLVLLVADFLSADNHSCQVFIDQGILNVLSIVMHEEISELYYSACFAIANVFACSSAQIQCAINNNLLTAAIYHLEHGDLKVQREAAIALCSFIGNAHDRQILQAFNKGLVPPMVRMLSNFDASIVYDVLASLVNLLDIAKDLKMEEDFLHEMLDCDIERKLRRLMEHGHEQVSELARSFIHVHLVPRGFTTHPEEAFASEKFAIQQPS</sequence>
<comment type="similarity">
    <text evidence="1">Belongs to the importin alpha family.</text>
</comment>
<keyword evidence="2" id="KW-0813">Transport</keyword>
<dbReference type="InterPro" id="IPR016024">
    <property type="entry name" value="ARM-type_fold"/>
</dbReference>
<gene>
    <name evidence="5" type="primary">LOC100903750</name>
</gene>
<dbReference type="GO" id="GO:0015031">
    <property type="term" value="P:protein transport"/>
    <property type="evidence" value="ECO:0007669"/>
    <property type="project" value="UniProtKB-KW"/>
</dbReference>
<keyword evidence="4" id="KW-1185">Reference proteome</keyword>
<dbReference type="AlphaFoldDB" id="A0AAJ7P9V2"/>
<dbReference type="SMART" id="SM00185">
    <property type="entry name" value="ARM"/>
    <property type="match status" value="7"/>
</dbReference>
<evidence type="ECO:0000313" key="4">
    <source>
        <dbReference type="Proteomes" id="UP000694867"/>
    </source>
</evidence>
<evidence type="ECO:0000256" key="3">
    <source>
        <dbReference type="ARBA" id="ARBA00022927"/>
    </source>
</evidence>
<dbReference type="KEGG" id="goe:100903750"/>